<dbReference type="Proteomes" id="UP000005096">
    <property type="component" value="Chromosome"/>
</dbReference>
<dbReference type="PIRSF" id="PIRSF018506">
    <property type="entry name" value="Prpndl_dhdrts_md"/>
    <property type="match status" value="1"/>
</dbReference>
<dbReference type="Pfam" id="PF02288">
    <property type="entry name" value="Dehydratase_MU"/>
    <property type="match status" value="1"/>
</dbReference>
<protein>
    <submittedName>
        <fullName evidence="1">Dehydratase medium subunit</fullName>
    </submittedName>
</protein>
<reference evidence="1 2" key="1">
    <citation type="journal article" date="2010" name="Stand. Genomic Sci.">
        <title>Non-contiguous finished genome sequence of Aminomonas paucivorans type strain (GLU-3).</title>
        <authorList>
            <person name="Pitluck S."/>
            <person name="Yasawong M."/>
            <person name="Held B."/>
            <person name="Lapidus A."/>
            <person name="Nolan M."/>
            <person name="Copeland A."/>
            <person name="Lucas S."/>
            <person name="Del Rio T.G."/>
            <person name="Tice H."/>
            <person name="Cheng J.F."/>
            <person name="Chertkov O."/>
            <person name="Goodwin L."/>
            <person name="Tapia R."/>
            <person name="Han C."/>
            <person name="Liolios K."/>
            <person name="Ivanova N."/>
            <person name="Mavromatis K."/>
            <person name="Ovchinnikova G."/>
            <person name="Pati A."/>
            <person name="Chen A."/>
            <person name="Palaniappan K."/>
            <person name="Land M."/>
            <person name="Hauser L."/>
            <person name="Chang Y.J."/>
            <person name="Jeffries C.D."/>
            <person name="Pukall R."/>
            <person name="Spring S."/>
            <person name="Rohde M."/>
            <person name="Sikorski J."/>
            <person name="Goker M."/>
            <person name="Woyke T."/>
            <person name="Bristow J."/>
            <person name="Eisen J.A."/>
            <person name="Markowitz V."/>
            <person name="Hugenholtz P."/>
            <person name="Kyrpides N.C."/>
            <person name="Klenk H.P."/>
        </authorList>
    </citation>
    <scope>NUCLEOTIDE SEQUENCE [LARGE SCALE GENOMIC DNA]</scope>
    <source>
        <strain evidence="1 2">DSM 12260</strain>
    </source>
</reference>
<accession>E3CVA0</accession>
<gene>
    <name evidence="1" type="ORF">Apau_0016</name>
</gene>
<dbReference type="PaxDb" id="584708-Apau_0016"/>
<keyword evidence="2" id="KW-1185">Reference proteome</keyword>
<dbReference type="OrthoDB" id="4218at2"/>
<evidence type="ECO:0000313" key="1">
    <source>
        <dbReference type="EMBL" id="EFQ22457.1"/>
    </source>
</evidence>
<dbReference type="AlphaFoldDB" id="E3CVA0"/>
<dbReference type="RefSeq" id="WP_006299594.1">
    <property type="nucleotide sequence ID" value="NZ_CM001022.1"/>
</dbReference>
<proteinExistence type="predicted"/>
<dbReference type="EMBL" id="CM001022">
    <property type="protein sequence ID" value="EFQ22457.1"/>
    <property type="molecule type" value="Genomic_DNA"/>
</dbReference>
<organism evidence="1 2">
    <name type="scientific">Aminomonas paucivorans DSM 12260</name>
    <dbReference type="NCBI Taxonomy" id="584708"/>
    <lineage>
        <taxon>Bacteria</taxon>
        <taxon>Thermotogati</taxon>
        <taxon>Synergistota</taxon>
        <taxon>Synergistia</taxon>
        <taxon>Synergistales</taxon>
        <taxon>Synergistaceae</taxon>
        <taxon>Aminomonas</taxon>
    </lineage>
</organism>
<dbReference type="eggNOG" id="COG4909">
    <property type="taxonomic scope" value="Bacteria"/>
</dbReference>
<dbReference type="HOGENOM" id="CLU_104657_0_0_0"/>
<dbReference type="Gene3D" id="3.40.50.10150">
    <property type="entry name" value="B12-dependent dehydatase associated subunit"/>
    <property type="match status" value="1"/>
</dbReference>
<dbReference type="STRING" id="584708.Apau_0016"/>
<dbReference type="NCBIfam" id="NF011616">
    <property type="entry name" value="PRK15042.1"/>
    <property type="match status" value="1"/>
</dbReference>
<dbReference type="InterPro" id="IPR010254">
    <property type="entry name" value="B12-dep_deHydtase_bsu"/>
</dbReference>
<name>E3CVA0_9BACT</name>
<evidence type="ECO:0000313" key="2">
    <source>
        <dbReference type="Proteomes" id="UP000005096"/>
    </source>
</evidence>
<dbReference type="SUPFAM" id="SSF52968">
    <property type="entry name" value="B12-dependent dehydatase associated subunit"/>
    <property type="match status" value="1"/>
</dbReference>
<dbReference type="InterPro" id="IPR025541">
    <property type="entry name" value="Ppandiol/glycerol_DHydtase_msu"/>
</dbReference>
<sequence>MQINRELVEKVVAEVIAEVLGSQSGSAPTPTPREEASGVAFAESGRAVKGTDPKEVVLALTPAFGTTFSKTIVDVPHAEVLRQIFAGVEEEGLKIRVVRVYHTADVAFMAHQAAKLSGSGIGIGVLSRGTSVIHQKDLAPLSNLELFPQSPLLDAMTFRAIGKNAAKYAKSEQPTPVPTKNDPMARPRYQGLAALLHNKEARFLDRTKAPVEVKVTFEG</sequence>
<dbReference type="InterPro" id="IPR003208">
    <property type="entry name" value="Dehydtase/Dehydtase_re"/>
</dbReference>